<name>A0A6C0BF92_9ZZZZ</name>
<reference evidence="2" key="1">
    <citation type="journal article" date="2020" name="Nature">
        <title>Giant virus diversity and host interactions through global metagenomics.</title>
        <authorList>
            <person name="Schulz F."/>
            <person name="Roux S."/>
            <person name="Paez-Espino D."/>
            <person name="Jungbluth S."/>
            <person name="Walsh D.A."/>
            <person name="Denef V.J."/>
            <person name="McMahon K.D."/>
            <person name="Konstantinidis K.T."/>
            <person name="Eloe-Fadrosh E.A."/>
            <person name="Kyrpides N.C."/>
            <person name="Woyke T."/>
        </authorList>
    </citation>
    <scope>NUCLEOTIDE SEQUENCE</scope>
    <source>
        <strain evidence="2">GVMAG-M-3300010354-11</strain>
    </source>
</reference>
<dbReference type="EMBL" id="MN739142">
    <property type="protein sequence ID" value="QHS90652.1"/>
    <property type="molecule type" value="Genomic_DNA"/>
</dbReference>
<keyword evidence="1" id="KW-0472">Membrane</keyword>
<keyword evidence="1" id="KW-1133">Transmembrane helix</keyword>
<proteinExistence type="predicted"/>
<evidence type="ECO:0000313" key="2">
    <source>
        <dbReference type="EMBL" id="QHS90652.1"/>
    </source>
</evidence>
<protein>
    <submittedName>
        <fullName evidence="2">Uncharacterized protein</fullName>
    </submittedName>
</protein>
<dbReference type="AlphaFoldDB" id="A0A6C0BF92"/>
<sequence length="173" mass="19393">MPCINNMGNIFLLFVLFIFFMIIYTLVDPKGFSYGNVEKFNGCVTNDDVTFGGINVNARQNDEKKVWFNDHGLIEPSKMEINQGIPIPQKYEPSIQDKNNGLNPELPSVDGTRNGNKSMYMFSYNKCKPECCIDSPYSCSGGCVCMTDKQYNFIGGRGDNHGPNGCTFEDSIF</sequence>
<organism evidence="2">
    <name type="scientific">viral metagenome</name>
    <dbReference type="NCBI Taxonomy" id="1070528"/>
    <lineage>
        <taxon>unclassified sequences</taxon>
        <taxon>metagenomes</taxon>
        <taxon>organismal metagenomes</taxon>
    </lineage>
</organism>
<feature type="transmembrane region" description="Helical" evidence="1">
    <location>
        <begin position="6"/>
        <end position="27"/>
    </location>
</feature>
<keyword evidence="1" id="KW-0812">Transmembrane</keyword>
<evidence type="ECO:0000256" key="1">
    <source>
        <dbReference type="SAM" id="Phobius"/>
    </source>
</evidence>
<accession>A0A6C0BF92</accession>